<dbReference type="RefSeq" id="WP_010802186.1">
    <property type="nucleotide sequence ID" value="NZ_CAJSYT010000001.1"/>
</dbReference>
<evidence type="ECO:0008006" key="3">
    <source>
        <dbReference type="Google" id="ProtNLM"/>
    </source>
</evidence>
<accession>A0A6G1ZLY0</accession>
<sequence>MKHKLLSTAAVLLLVLLTWSCTTDNDPVPAPVTSAPRELSISIGPRPAYTAGATLPATRAVQTPDAAQWETGDVIWLHVGFDWTPAGGTQANKTYISALRYNGAGWSPLSVQDSIDLNTSGIKPAIGGPINFSGFKRHPRWPAEALADGTTDAKVRFEAYYLGTSIPVDGILSLGYTTDVMTGSDSFSPGVPAVISLEHRYARMHVANEVDGTELMLSNAKYYYEWNLSNMTAKERENGYFLSVPAKSGYHFAAIDNNSKVYLNRRLYNLLPGRIDESGNEVYNGFTYTLIPLKNGTVTPGDW</sequence>
<gene>
    <name evidence="2" type="ORF">GKE01_25005</name>
</gene>
<dbReference type="AlphaFoldDB" id="A0A6G1ZLY0"/>
<keyword evidence="1" id="KW-0732">Signal</keyword>
<name>A0A6G1ZLY0_9BACT</name>
<organism evidence="2">
    <name type="scientific">Parabacteroides goldsteinii</name>
    <dbReference type="NCBI Taxonomy" id="328812"/>
    <lineage>
        <taxon>Bacteria</taxon>
        <taxon>Pseudomonadati</taxon>
        <taxon>Bacteroidota</taxon>
        <taxon>Bacteroidia</taxon>
        <taxon>Bacteroidales</taxon>
        <taxon>Tannerellaceae</taxon>
        <taxon>Parabacteroides</taxon>
    </lineage>
</organism>
<reference evidence="2" key="1">
    <citation type="journal article" date="2019" name="Nat. Med.">
        <title>A library of human gut bacterial isolates paired with longitudinal multiomics data enables mechanistic microbiome research.</title>
        <authorList>
            <person name="Poyet M."/>
            <person name="Groussin M."/>
            <person name="Gibbons S.M."/>
            <person name="Avila-Pacheco J."/>
            <person name="Jiang X."/>
            <person name="Kearney S.M."/>
            <person name="Perrotta A.R."/>
            <person name="Berdy B."/>
            <person name="Zhao S."/>
            <person name="Lieberman T.D."/>
            <person name="Swanson P.K."/>
            <person name="Smith M."/>
            <person name="Roesemann S."/>
            <person name="Alexander J.E."/>
            <person name="Rich S.A."/>
            <person name="Livny J."/>
            <person name="Vlamakis H."/>
            <person name="Clish C."/>
            <person name="Bullock K."/>
            <person name="Deik A."/>
            <person name="Scott J."/>
            <person name="Pierce K.A."/>
            <person name="Xavier R.J."/>
            <person name="Alm E.J."/>
        </authorList>
    </citation>
    <scope>NUCLEOTIDE SEQUENCE</scope>
    <source>
        <strain evidence="2">BIOML-A4</strain>
    </source>
</reference>
<feature type="chain" id="PRO_5026300608" description="Fimbrillin family protein" evidence="1">
    <location>
        <begin position="24"/>
        <end position="303"/>
    </location>
</feature>
<protein>
    <recommendedName>
        <fullName evidence="3">Fimbrillin family protein</fullName>
    </recommendedName>
</protein>
<evidence type="ECO:0000256" key="1">
    <source>
        <dbReference type="SAM" id="SignalP"/>
    </source>
</evidence>
<proteinExistence type="predicted"/>
<evidence type="ECO:0000313" key="2">
    <source>
        <dbReference type="EMBL" id="MRY14691.1"/>
    </source>
</evidence>
<feature type="signal peptide" evidence="1">
    <location>
        <begin position="1"/>
        <end position="23"/>
    </location>
</feature>
<dbReference type="EMBL" id="WKLP01000061">
    <property type="protein sequence ID" value="MRY14691.1"/>
    <property type="molecule type" value="Genomic_DNA"/>
</dbReference>
<comment type="caution">
    <text evidence="2">The sequence shown here is derived from an EMBL/GenBank/DDBJ whole genome shotgun (WGS) entry which is preliminary data.</text>
</comment>